<accession>A0A9W7EYU0</accession>
<feature type="compositionally biased region" description="Low complexity" evidence="2">
    <location>
        <begin position="857"/>
        <end position="867"/>
    </location>
</feature>
<evidence type="ECO:0000256" key="1">
    <source>
        <dbReference type="SAM" id="Coils"/>
    </source>
</evidence>
<evidence type="ECO:0000313" key="5">
    <source>
        <dbReference type="Proteomes" id="UP001165160"/>
    </source>
</evidence>
<feature type="compositionally biased region" description="Basic and acidic residues" evidence="2">
    <location>
        <begin position="567"/>
        <end position="577"/>
    </location>
</feature>
<keyword evidence="1" id="KW-0175">Coiled coil</keyword>
<dbReference type="Proteomes" id="UP001165160">
    <property type="component" value="Unassembled WGS sequence"/>
</dbReference>
<evidence type="ECO:0000256" key="2">
    <source>
        <dbReference type="SAM" id="MobiDB-lite"/>
    </source>
</evidence>
<dbReference type="AlphaFoldDB" id="A0A9W7EYU0"/>
<comment type="caution">
    <text evidence="4">The sequence shown here is derived from an EMBL/GenBank/DDBJ whole genome shotgun (WGS) entry which is preliminary data.</text>
</comment>
<keyword evidence="5" id="KW-1185">Reference proteome</keyword>
<feature type="coiled-coil region" evidence="1">
    <location>
        <begin position="466"/>
        <end position="493"/>
    </location>
</feature>
<feature type="compositionally biased region" description="Acidic residues" evidence="2">
    <location>
        <begin position="781"/>
        <end position="790"/>
    </location>
</feature>
<name>A0A9W7EYU0_9STRA</name>
<feature type="compositionally biased region" description="Basic and acidic residues" evidence="2">
    <location>
        <begin position="769"/>
        <end position="780"/>
    </location>
</feature>
<feature type="transmembrane region" description="Helical" evidence="3">
    <location>
        <begin position="185"/>
        <end position="204"/>
    </location>
</feature>
<keyword evidence="3" id="KW-0472">Membrane</keyword>
<keyword evidence="3" id="KW-0812">Transmembrane</keyword>
<reference evidence="5" key="1">
    <citation type="journal article" date="2023" name="Commun. Biol.">
        <title>Genome analysis of Parmales, the sister group of diatoms, reveals the evolutionary specialization of diatoms from phago-mixotrophs to photoautotrophs.</title>
        <authorList>
            <person name="Ban H."/>
            <person name="Sato S."/>
            <person name="Yoshikawa S."/>
            <person name="Yamada K."/>
            <person name="Nakamura Y."/>
            <person name="Ichinomiya M."/>
            <person name="Sato N."/>
            <person name="Blanc-Mathieu R."/>
            <person name="Endo H."/>
            <person name="Kuwata A."/>
            <person name="Ogata H."/>
        </authorList>
    </citation>
    <scope>NUCLEOTIDE SEQUENCE [LARGE SCALE GENOMIC DNA]</scope>
    <source>
        <strain evidence="5">NIES 3699</strain>
    </source>
</reference>
<dbReference type="EMBL" id="BRXX01000201">
    <property type="protein sequence ID" value="GMH97489.1"/>
    <property type="molecule type" value="Genomic_DNA"/>
</dbReference>
<feature type="compositionally biased region" description="Basic and acidic residues" evidence="2">
    <location>
        <begin position="797"/>
        <end position="812"/>
    </location>
</feature>
<feature type="compositionally biased region" description="Gly residues" evidence="2">
    <location>
        <begin position="1029"/>
        <end position="1046"/>
    </location>
</feature>
<evidence type="ECO:0000256" key="3">
    <source>
        <dbReference type="SAM" id="Phobius"/>
    </source>
</evidence>
<keyword evidence="3" id="KW-1133">Transmembrane helix</keyword>
<evidence type="ECO:0000313" key="4">
    <source>
        <dbReference type="EMBL" id="GMH97489.1"/>
    </source>
</evidence>
<feature type="region of interest" description="Disordered" evidence="2">
    <location>
        <begin position="993"/>
        <end position="1091"/>
    </location>
</feature>
<feature type="transmembrane region" description="Helical" evidence="3">
    <location>
        <begin position="106"/>
        <end position="136"/>
    </location>
</feature>
<gene>
    <name evidence="4" type="ORF">TrVE_jg7222</name>
</gene>
<feature type="region of interest" description="Disordered" evidence="2">
    <location>
        <begin position="769"/>
        <end position="888"/>
    </location>
</feature>
<feature type="compositionally biased region" description="Basic and acidic residues" evidence="2">
    <location>
        <begin position="1066"/>
        <end position="1091"/>
    </location>
</feature>
<proteinExistence type="predicted"/>
<organism evidence="4 5">
    <name type="scientific">Triparma verrucosa</name>
    <dbReference type="NCBI Taxonomy" id="1606542"/>
    <lineage>
        <taxon>Eukaryota</taxon>
        <taxon>Sar</taxon>
        <taxon>Stramenopiles</taxon>
        <taxon>Ochrophyta</taxon>
        <taxon>Bolidophyceae</taxon>
        <taxon>Parmales</taxon>
        <taxon>Triparmaceae</taxon>
        <taxon>Triparma</taxon>
    </lineage>
</organism>
<feature type="region of interest" description="Disordered" evidence="2">
    <location>
        <begin position="552"/>
        <end position="577"/>
    </location>
</feature>
<protein>
    <submittedName>
        <fullName evidence="4">Uncharacterized protein</fullName>
    </submittedName>
</protein>
<feature type="transmembrane region" description="Helical" evidence="3">
    <location>
        <begin position="45"/>
        <end position="66"/>
    </location>
</feature>
<feature type="transmembrane region" description="Helical" evidence="3">
    <location>
        <begin position="156"/>
        <end position="178"/>
    </location>
</feature>
<sequence>MLTLADAARGDGEKEENDDMYYYDEMADTNDEMADTYPYPGSVSLVVHAALIFASVGIGFPLFVVYKINKLREHDRLNANSPFASLFKWYTPDAAAFEALHMLRKILLVMTTLELTESTGFVAFIGFAINAAYLAVLHNSKPMVDWPCNGIVGANLFHVSEMASASTICLGSLIAWIAAASETKLPVLFLLVNTVFASAFLSYYHDDIQETRSTPATGPSARRRLSTARTNSLKENLGVSVKAAEENWENKIERIEGTSNPLSAQDLKKELPMARSQVHEAVRVEMMELDQIVGGYNFSGSFGKELKEKIDQMNKELKEKKPEAALREYRDLLKKVDDQYFQHASISKAMIDVNSERDPALEIARNEGLKLCLAIFEKLEEDFDKLEEGDVETGFEMTRFKVSTVATTRRGDVVLDENFELTYSDSADVDYGKSSNSKTIQSGIAAVKKLPQTSQIMSSSQRLVCLKRMLSFLEEMEKEIKDTKDSMHELKLRERGLSNEFNIPSSVSPKVHSHGSLSAVHEEETLLEIETCEGEVQKEDADHMQWHENSFAAREKAKKLSPKAAPTKREENTERRQSLFKKLEKQKGRRASSVIVDNWRLQQLPLLLYFFYEKHDPPRLKSIQKTLASYKGNEDFFREDVLLNTILPKYNLKEDELDSLSKDIETNPKKVDEASTHLNLRQLKRLKSLDYEEIDTWKKQELSVLLYHFYERYDPPKVKTVLTTMRLHKKLGQETLLLFLAKQAKERGLTEDDLDVLSQEIVADPERADNTRKELRKAALSEDEYSDEREEGSTQEIEEKHEGSKPKQKDLDPQVARYVSGFKVESKARRRSTVGRGSSAVGRKERRESMQLRGGSKDSTSSNRTSSEPPNLSSNDGGDGGELTEEERKKKILRRLSLSGGAGVQLFNPGVDALGAVKLKTAAPSQEEIGELTEDERKQKITKRLSLSGGAGVALFNPGLDMLGTSKLKKTSSLPVSGRKSVDANAGTFTKPSLKKVQRPSERTKSFDQGAGLFQKPDLKKLGKTTSGRGKGGGIGGEGVGGGGVVVGEEGEAQDVKPRKKTGHRQSFEDFVSKEKDLKVKVEKRGGAGGG</sequence>